<accession>A0A3M7R6G2</accession>
<dbReference type="Proteomes" id="UP000276133">
    <property type="component" value="Unassembled WGS sequence"/>
</dbReference>
<dbReference type="EMBL" id="REGN01004136">
    <property type="protein sequence ID" value="RNA18974.1"/>
    <property type="molecule type" value="Genomic_DNA"/>
</dbReference>
<comment type="caution">
    <text evidence="1">The sequence shown here is derived from an EMBL/GenBank/DDBJ whole genome shotgun (WGS) entry which is preliminary data.</text>
</comment>
<protein>
    <submittedName>
        <fullName evidence="1">Uncharacterized protein</fullName>
    </submittedName>
</protein>
<organism evidence="1 2">
    <name type="scientific">Brachionus plicatilis</name>
    <name type="common">Marine rotifer</name>
    <name type="synonym">Brachionus muelleri</name>
    <dbReference type="NCBI Taxonomy" id="10195"/>
    <lineage>
        <taxon>Eukaryota</taxon>
        <taxon>Metazoa</taxon>
        <taxon>Spiralia</taxon>
        <taxon>Gnathifera</taxon>
        <taxon>Rotifera</taxon>
        <taxon>Eurotatoria</taxon>
        <taxon>Monogononta</taxon>
        <taxon>Pseudotrocha</taxon>
        <taxon>Ploima</taxon>
        <taxon>Brachionidae</taxon>
        <taxon>Brachionus</taxon>
    </lineage>
</organism>
<reference evidence="1 2" key="1">
    <citation type="journal article" date="2018" name="Sci. Rep.">
        <title>Genomic signatures of local adaptation to the degree of environmental predictability in rotifers.</title>
        <authorList>
            <person name="Franch-Gras L."/>
            <person name="Hahn C."/>
            <person name="Garcia-Roger E.M."/>
            <person name="Carmona M.J."/>
            <person name="Serra M."/>
            <person name="Gomez A."/>
        </authorList>
    </citation>
    <scope>NUCLEOTIDE SEQUENCE [LARGE SCALE GENOMIC DNA]</scope>
    <source>
        <strain evidence="1">HYR1</strain>
    </source>
</reference>
<gene>
    <name evidence="1" type="ORF">BpHYR1_002954</name>
</gene>
<dbReference type="AlphaFoldDB" id="A0A3M7R6G2"/>
<proteinExistence type="predicted"/>
<evidence type="ECO:0000313" key="2">
    <source>
        <dbReference type="Proteomes" id="UP000276133"/>
    </source>
</evidence>
<name>A0A3M7R6G2_BRAPC</name>
<keyword evidence="2" id="KW-1185">Reference proteome</keyword>
<sequence>MLKLRDSVCRGFSRNYQNFAGGAIKECKCTIVQREPILSVKKKVMKYVPLIATTYLTTSMKNASIKQLSFIKIIVSNRSREYVPLIATTYLTTSMKNASIKQLSFIKIIVSNRSREFWSLMKTKYSVLRQSRTLL</sequence>
<evidence type="ECO:0000313" key="1">
    <source>
        <dbReference type="EMBL" id="RNA18974.1"/>
    </source>
</evidence>